<proteinExistence type="inferred from homology"/>
<dbReference type="PROSITE" id="PS51384">
    <property type="entry name" value="FAD_FR"/>
    <property type="match status" value="1"/>
</dbReference>
<dbReference type="EMBL" id="LROM01000071">
    <property type="protein sequence ID" value="OFA03935.1"/>
    <property type="molecule type" value="Genomic_DNA"/>
</dbReference>
<accession>A0A1E7WVY6</accession>
<dbReference type="InterPro" id="IPR039261">
    <property type="entry name" value="FNR_nucleotide-bd"/>
</dbReference>
<comment type="similarity">
    <text evidence="1">Belongs to the SIP oxidoreductase family.</text>
</comment>
<dbReference type="PANTHER" id="PTHR30157">
    <property type="entry name" value="FERRIC REDUCTASE, NADPH-DEPENDENT"/>
    <property type="match status" value="1"/>
</dbReference>
<gene>
    <name evidence="3" type="primary">yqjH</name>
    <name evidence="3" type="ORF">DUPY_17500</name>
</gene>
<dbReference type="EC" id="1.16.1.9" evidence="3"/>
<dbReference type="CDD" id="cd06193">
    <property type="entry name" value="siderophore_interacting"/>
    <property type="match status" value="1"/>
</dbReference>
<dbReference type="Pfam" id="PF08021">
    <property type="entry name" value="FAD_binding_9"/>
    <property type="match status" value="2"/>
</dbReference>
<dbReference type="InterPro" id="IPR007037">
    <property type="entry name" value="SIP_rossman_dom"/>
</dbReference>
<dbReference type="InterPro" id="IPR039374">
    <property type="entry name" value="SIP_fam"/>
</dbReference>
<dbReference type="PATRIC" id="fig|762836.4.peg.1820"/>
<organism evidence="3 4">
    <name type="scientific">Duganella phyllosphaerae</name>
    <dbReference type="NCBI Taxonomy" id="762836"/>
    <lineage>
        <taxon>Bacteria</taxon>
        <taxon>Pseudomonadati</taxon>
        <taxon>Pseudomonadota</taxon>
        <taxon>Betaproteobacteria</taxon>
        <taxon>Burkholderiales</taxon>
        <taxon>Oxalobacteraceae</taxon>
        <taxon>Telluria group</taxon>
        <taxon>Duganella</taxon>
    </lineage>
</organism>
<dbReference type="GO" id="GO:0052851">
    <property type="term" value="F:ferric-chelate reductase (NADPH) activity"/>
    <property type="evidence" value="ECO:0007669"/>
    <property type="project" value="UniProtKB-EC"/>
</dbReference>
<feature type="domain" description="FAD-binding FR-type" evidence="2">
    <location>
        <begin position="14"/>
        <end position="117"/>
    </location>
</feature>
<keyword evidence="3" id="KW-0560">Oxidoreductase</keyword>
<evidence type="ECO:0000259" key="2">
    <source>
        <dbReference type="PROSITE" id="PS51384"/>
    </source>
</evidence>
<dbReference type="Gene3D" id="3.40.50.80">
    <property type="entry name" value="Nucleotide-binding domain of ferredoxin-NADP reductase (FNR) module"/>
    <property type="match status" value="1"/>
</dbReference>
<name>A0A1E7WVY6_9BURK</name>
<dbReference type="Pfam" id="PF04954">
    <property type="entry name" value="SIP"/>
    <property type="match status" value="1"/>
</dbReference>
<keyword evidence="4" id="KW-1185">Reference proteome</keyword>
<protein>
    <submittedName>
        <fullName evidence="3">NADPH-dependent ferric-chelate reductase</fullName>
        <ecNumber evidence="3">1.16.1.9</ecNumber>
    </submittedName>
</protein>
<evidence type="ECO:0000313" key="3">
    <source>
        <dbReference type="EMBL" id="OFA03935.1"/>
    </source>
</evidence>
<dbReference type="Gene3D" id="2.40.30.10">
    <property type="entry name" value="Translation factors"/>
    <property type="match status" value="2"/>
</dbReference>
<dbReference type="AlphaFoldDB" id="A0A1E7WVY6"/>
<dbReference type="RefSeq" id="WP_070247449.1">
    <property type="nucleotide sequence ID" value="NZ_LROM01000071.1"/>
</dbReference>
<evidence type="ECO:0000313" key="4">
    <source>
        <dbReference type="Proteomes" id="UP000175989"/>
    </source>
</evidence>
<sequence length="240" mass="26611">MSENNRIQRVRHETRMREVTVAKVEQLAPDFVSVTFEGESLADFVSSSYDDHVKFVQEVAGERVMRDYTPRRYHRAARQLTIEFALHAQGAASDWARGVAVGQPAIIAGPRGSMIIPMDYEWQLLAGDDTALPAIRRRLEELPAGVKVQVLVTGQAAEQLDFTSAATVELRIVADAAALVRALRDLSLPEGDGFVWFAGEAAVAKQVRDIVFVEKAFPRQAARISAYWKEGALGHHENLE</sequence>
<dbReference type="InterPro" id="IPR017938">
    <property type="entry name" value="Riboflavin_synthase-like_b-brl"/>
</dbReference>
<comment type="caution">
    <text evidence="3">The sequence shown here is derived from an EMBL/GenBank/DDBJ whole genome shotgun (WGS) entry which is preliminary data.</text>
</comment>
<evidence type="ECO:0000256" key="1">
    <source>
        <dbReference type="ARBA" id="ARBA00035644"/>
    </source>
</evidence>
<dbReference type="InterPro" id="IPR013113">
    <property type="entry name" value="SIP_FAD-bd"/>
</dbReference>
<dbReference type="SUPFAM" id="SSF63380">
    <property type="entry name" value="Riboflavin synthase domain-like"/>
    <property type="match status" value="1"/>
</dbReference>
<dbReference type="Proteomes" id="UP000175989">
    <property type="component" value="Unassembled WGS sequence"/>
</dbReference>
<dbReference type="InterPro" id="IPR017927">
    <property type="entry name" value="FAD-bd_FR_type"/>
</dbReference>
<reference evidence="4" key="1">
    <citation type="journal article" date="2016" name="Front. Microbiol.">
        <title>Molecular Keys to the Janthinobacterium and Duganella spp. Interaction with the Plant Pathogen Fusarium graminearum.</title>
        <authorList>
            <person name="Haack F.S."/>
            <person name="Poehlein A."/>
            <person name="Kroger C."/>
            <person name="Voigt C.A."/>
            <person name="Piepenbring M."/>
            <person name="Bode H.B."/>
            <person name="Daniel R."/>
            <person name="Schafer W."/>
            <person name="Streit W.R."/>
        </authorList>
    </citation>
    <scope>NUCLEOTIDE SEQUENCE [LARGE SCALE GENOMIC DNA]</scope>
    <source>
        <strain evidence="4">T54</strain>
    </source>
</reference>
<dbReference type="PANTHER" id="PTHR30157:SF0">
    <property type="entry name" value="NADPH-DEPENDENT FERRIC-CHELATE REDUCTASE"/>
    <property type="match status" value="1"/>
</dbReference>